<sequence>MNNGNGYLLGMYNQVKGELKRATLGLCPEIPGAKLLDCGCGDGAFTQEAISRIGAAEILGVELSWEHRVAARERGLEVLAHDFNCNTLLGSGYFDVILAAEIIEFLRDADHFIKELHRLLVPGGHLVISTGNIASLHNIAFLLAGRLPLGVRVSKEVYAGTFKALPDDVMHISDEERAGMLFTPRAMRELLEHRGFQVEEIRGVGYYPLPKIMGRAMARIDRNHSAYMVARARKGG</sequence>
<dbReference type="CDD" id="cd02440">
    <property type="entry name" value="AdoMet_MTases"/>
    <property type="match status" value="1"/>
</dbReference>
<dbReference type="PANTHER" id="PTHR43861">
    <property type="entry name" value="TRANS-ACONITATE 2-METHYLTRANSFERASE-RELATED"/>
    <property type="match status" value="1"/>
</dbReference>
<evidence type="ECO:0008006" key="2">
    <source>
        <dbReference type="Google" id="ProtNLM"/>
    </source>
</evidence>
<dbReference type="InterPro" id="IPR029063">
    <property type="entry name" value="SAM-dependent_MTases_sf"/>
</dbReference>
<dbReference type="AlphaFoldDB" id="A0A0F9RIQ6"/>
<reference evidence="1" key="1">
    <citation type="journal article" date="2015" name="Nature">
        <title>Complex archaea that bridge the gap between prokaryotes and eukaryotes.</title>
        <authorList>
            <person name="Spang A."/>
            <person name="Saw J.H."/>
            <person name="Jorgensen S.L."/>
            <person name="Zaremba-Niedzwiedzka K."/>
            <person name="Martijn J."/>
            <person name="Lind A.E."/>
            <person name="van Eijk R."/>
            <person name="Schleper C."/>
            <person name="Guy L."/>
            <person name="Ettema T.J."/>
        </authorList>
    </citation>
    <scope>NUCLEOTIDE SEQUENCE</scope>
</reference>
<name>A0A0F9RIQ6_9ZZZZ</name>
<dbReference type="SUPFAM" id="SSF53335">
    <property type="entry name" value="S-adenosyl-L-methionine-dependent methyltransferases"/>
    <property type="match status" value="1"/>
</dbReference>
<dbReference type="Gene3D" id="3.40.50.150">
    <property type="entry name" value="Vaccinia Virus protein VP39"/>
    <property type="match status" value="1"/>
</dbReference>
<dbReference type="EMBL" id="LAZR01003549">
    <property type="protein sequence ID" value="KKN17168.1"/>
    <property type="molecule type" value="Genomic_DNA"/>
</dbReference>
<evidence type="ECO:0000313" key="1">
    <source>
        <dbReference type="EMBL" id="KKN17168.1"/>
    </source>
</evidence>
<gene>
    <name evidence="1" type="ORF">LCGC14_0968680</name>
</gene>
<accession>A0A0F9RIQ6</accession>
<proteinExistence type="predicted"/>
<dbReference type="Pfam" id="PF13489">
    <property type="entry name" value="Methyltransf_23"/>
    <property type="match status" value="1"/>
</dbReference>
<protein>
    <recommendedName>
        <fullName evidence="2">Methyltransferase type 11 domain-containing protein</fullName>
    </recommendedName>
</protein>
<comment type="caution">
    <text evidence="1">The sequence shown here is derived from an EMBL/GenBank/DDBJ whole genome shotgun (WGS) entry which is preliminary data.</text>
</comment>
<organism evidence="1">
    <name type="scientific">marine sediment metagenome</name>
    <dbReference type="NCBI Taxonomy" id="412755"/>
    <lineage>
        <taxon>unclassified sequences</taxon>
        <taxon>metagenomes</taxon>
        <taxon>ecological metagenomes</taxon>
    </lineage>
</organism>